<accession>A0A6J4NK45</accession>
<feature type="compositionally biased region" description="Basic residues" evidence="1">
    <location>
        <begin position="215"/>
        <end position="225"/>
    </location>
</feature>
<feature type="compositionally biased region" description="Basic and acidic residues" evidence="1">
    <location>
        <begin position="232"/>
        <end position="242"/>
    </location>
</feature>
<feature type="compositionally biased region" description="Basic residues" evidence="1">
    <location>
        <begin position="143"/>
        <end position="165"/>
    </location>
</feature>
<feature type="compositionally biased region" description="Low complexity" evidence="1">
    <location>
        <begin position="166"/>
        <end position="181"/>
    </location>
</feature>
<feature type="compositionally biased region" description="Basic residues" evidence="1">
    <location>
        <begin position="18"/>
        <end position="27"/>
    </location>
</feature>
<reference evidence="2" key="1">
    <citation type="submission" date="2020-02" db="EMBL/GenBank/DDBJ databases">
        <authorList>
            <person name="Meier V. D."/>
        </authorList>
    </citation>
    <scope>NUCLEOTIDE SEQUENCE</scope>
    <source>
        <strain evidence="2">AVDCRST_MAG66</strain>
    </source>
</reference>
<feature type="non-terminal residue" evidence="2">
    <location>
        <position position="1"/>
    </location>
</feature>
<feature type="compositionally biased region" description="Basic residues" evidence="1">
    <location>
        <begin position="1"/>
        <end position="11"/>
    </location>
</feature>
<proteinExistence type="predicted"/>
<feature type="compositionally biased region" description="Basic residues" evidence="1">
    <location>
        <begin position="58"/>
        <end position="70"/>
    </location>
</feature>
<organism evidence="2">
    <name type="scientific">uncultured Pseudonocardia sp</name>
    <dbReference type="NCBI Taxonomy" id="211455"/>
    <lineage>
        <taxon>Bacteria</taxon>
        <taxon>Bacillati</taxon>
        <taxon>Actinomycetota</taxon>
        <taxon>Actinomycetes</taxon>
        <taxon>Pseudonocardiales</taxon>
        <taxon>Pseudonocardiaceae</taxon>
        <taxon>Pseudonocardia</taxon>
        <taxon>environmental samples</taxon>
    </lineage>
</organism>
<feature type="compositionally biased region" description="Basic residues" evidence="1">
    <location>
        <begin position="39"/>
        <end position="48"/>
    </location>
</feature>
<feature type="compositionally biased region" description="Basic residues" evidence="1">
    <location>
        <begin position="194"/>
        <end position="207"/>
    </location>
</feature>
<protein>
    <submittedName>
        <fullName evidence="2">Uncharacterized UPF0721 integral membrane protein</fullName>
    </submittedName>
</protein>
<name>A0A6J4NK45_9PSEU</name>
<feature type="compositionally biased region" description="Low complexity" evidence="1">
    <location>
        <begin position="104"/>
        <end position="123"/>
    </location>
</feature>
<dbReference type="AlphaFoldDB" id="A0A6J4NK45"/>
<dbReference type="EMBL" id="CADCUS010000130">
    <property type="protein sequence ID" value="CAA9390564.1"/>
    <property type="molecule type" value="Genomic_DNA"/>
</dbReference>
<sequence>ARRRPGHRRGRGLPGRGHQLRRGRRLAHPLPHPGGARPAPHRRERHQLRGPVAGLPRRGGRLPPRVRRAARAAGPLRGHGAPRRDGGQHPAAHHAVERVRPRGSRAGPARQPAAGRPAAAHPSAGGGRERPPARPPVGLPGSVRRHRLRRLLRRRPRRHPRRGAGHRAAPAGAGQRAQVRAVGDHRDRDDRGLRVVRGRALGRRRRGRSGEPARRLPRRPHRHAHPGPPAADPHRDLRRRGSDLPVRPRL</sequence>
<evidence type="ECO:0000256" key="1">
    <source>
        <dbReference type="SAM" id="MobiDB-lite"/>
    </source>
</evidence>
<feature type="non-terminal residue" evidence="2">
    <location>
        <position position="250"/>
    </location>
</feature>
<feature type="region of interest" description="Disordered" evidence="1">
    <location>
        <begin position="1"/>
        <end position="250"/>
    </location>
</feature>
<gene>
    <name evidence="2" type="ORF">AVDCRST_MAG66-873</name>
</gene>
<evidence type="ECO:0000313" key="2">
    <source>
        <dbReference type="EMBL" id="CAA9390564.1"/>
    </source>
</evidence>
<feature type="compositionally biased region" description="Basic and acidic residues" evidence="1">
    <location>
        <begin position="182"/>
        <end position="193"/>
    </location>
</feature>